<dbReference type="InterPro" id="IPR001841">
    <property type="entry name" value="Znf_RING"/>
</dbReference>
<dbReference type="PANTHER" id="PTHR45977:SF4">
    <property type="entry name" value="RING-TYPE DOMAIN-CONTAINING PROTEIN"/>
    <property type="match status" value="1"/>
</dbReference>
<dbReference type="Pfam" id="PF13639">
    <property type="entry name" value="zf-RING_2"/>
    <property type="match status" value="1"/>
</dbReference>
<reference evidence="14" key="2">
    <citation type="submission" date="2023-05" db="EMBL/GenBank/DDBJ databases">
        <authorList>
            <person name="Schelkunov M.I."/>
        </authorList>
    </citation>
    <scope>NUCLEOTIDE SEQUENCE</scope>
    <source>
        <strain evidence="14">Hsosn_3</strain>
        <tissue evidence="14">Leaf</tissue>
    </source>
</reference>
<dbReference type="EC" id="2.3.2.27" evidence="3"/>
<evidence type="ECO:0000256" key="9">
    <source>
        <dbReference type="ARBA" id="ARBA00022833"/>
    </source>
</evidence>
<organism evidence="14 15">
    <name type="scientific">Heracleum sosnowskyi</name>
    <dbReference type="NCBI Taxonomy" id="360622"/>
    <lineage>
        <taxon>Eukaryota</taxon>
        <taxon>Viridiplantae</taxon>
        <taxon>Streptophyta</taxon>
        <taxon>Embryophyta</taxon>
        <taxon>Tracheophyta</taxon>
        <taxon>Spermatophyta</taxon>
        <taxon>Magnoliopsida</taxon>
        <taxon>eudicotyledons</taxon>
        <taxon>Gunneridae</taxon>
        <taxon>Pentapetalae</taxon>
        <taxon>asterids</taxon>
        <taxon>campanulids</taxon>
        <taxon>Apiales</taxon>
        <taxon>Apiaceae</taxon>
        <taxon>Apioideae</taxon>
        <taxon>apioid superclade</taxon>
        <taxon>Tordylieae</taxon>
        <taxon>Tordyliinae</taxon>
        <taxon>Heracleum</taxon>
    </lineage>
</organism>
<dbReference type="PANTHER" id="PTHR45977">
    <property type="entry name" value="TARGET OF ERK KINASE MPK-1"/>
    <property type="match status" value="1"/>
</dbReference>
<name>A0AAD8LZA8_9APIA</name>
<evidence type="ECO:0000256" key="11">
    <source>
        <dbReference type="ARBA" id="ARBA00023136"/>
    </source>
</evidence>
<dbReference type="GO" id="GO:0016020">
    <property type="term" value="C:membrane"/>
    <property type="evidence" value="ECO:0007669"/>
    <property type="project" value="UniProtKB-SubCell"/>
</dbReference>
<keyword evidence="9" id="KW-0862">Zinc</keyword>
<dbReference type="Proteomes" id="UP001237642">
    <property type="component" value="Unassembled WGS sequence"/>
</dbReference>
<evidence type="ECO:0000256" key="12">
    <source>
        <dbReference type="PROSITE-ProRule" id="PRU00175"/>
    </source>
</evidence>
<evidence type="ECO:0000313" key="14">
    <source>
        <dbReference type="EMBL" id="KAK1353809.1"/>
    </source>
</evidence>
<evidence type="ECO:0000256" key="3">
    <source>
        <dbReference type="ARBA" id="ARBA00012483"/>
    </source>
</evidence>
<evidence type="ECO:0000259" key="13">
    <source>
        <dbReference type="PROSITE" id="PS50089"/>
    </source>
</evidence>
<evidence type="ECO:0000256" key="7">
    <source>
        <dbReference type="ARBA" id="ARBA00022771"/>
    </source>
</evidence>
<comment type="caution">
    <text evidence="14">The sequence shown here is derived from an EMBL/GenBank/DDBJ whole genome shotgun (WGS) entry which is preliminary data.</text>
</comment>
<evidence type="ECO:0000256" key="2">
    <source>
        <dbReference type="ARBA" id="ARBA00004141"/>
    </source>
</evidence>
<dbReference type="InterPro" id="IPR013083">
    <property type="entry name" value="Znf_RING/FYVE/PHD"/>
</dbReference>
<keyword evidence="4" id="KW-0808">Transferase</keyword>
<dbReference type="SMART" id="SM00184">
    <property type="entry name" value="RING"/>
    <property type="match status" value="1"/>
</dbReference>
<feature type="domain" description="RING-type" evidence="13">
    <location>
        <begin position="159"/>
        <end position="201"/>
    </location>
</feature>
<evidence type="ECO:0000256" key="4">
    <source>
        <dbReference type="ARBA" id="ARBA00022679"/>
    </source>
</evidence>
<keyword evidence="11" id="KW-0472">Membrane</keyword>
<sequence length="316" mass="35166">MSFTTIDIGRESFTDQQAVTVKLGYTTNMCRIAGVFDTDEGGLHVLYVTLGLPVPVLDRFPRFTLSFDKLREVPLKCKDWFKEKSSEVLSWINFPEEKVQDLADKVVKHAVYLANLRNVEGHINPGYQFDATIVTNVFLSAGTVETYIGRDIEEEVITCSMCMNDLKNGMVISEIIYCGHIFHSSCVGPWLDRKRTCPNCSHRLDHICVGNELVGDLCSLNARFINVREPQEDSDISLLSCGTYIGWPESPDPCCAFNYLDKGIPVHASLAAAGNASPVNYTGVGDYGIKLQSCLLPAWHYLSLPARPAATKHDYN</sequence>
<dbReference type="AlphaFoldDB" id="A0AAD8LZA8"/>
<gene>
    <name evidence="14" type="ORF">POM88_052174</name>
</gene>
<dbReference type="GO" id="GO:0006511">
    <property type="term" value="P:ubiquitin-dependent protein catabolic process"/>
    <property type="evidence" value="ECO:0007669"/>
    <property type="project" value="TreeGrafter"/>
</dbReference>
<dbReference type="Gene3D" id="3.30.40.10">
    <property type="entry name" value="Zinc/RING finger domain, C3HC4 (zinc finger)"/>
    <property type="match status" value="1"/>
</dbReference>
<evidence type="ECO:0000256" key="6">
    <source>
        <dbReference type="ARBA" id="ARBA00022723"/>
    </source>
</evidence>
<keyword evidence="10" id="KW-1133">Transmembrane helix</keyword>
<comment type="catalytic activity">
    <reaction evidence="1">
        <text>S-ubiquitinyl-[E2 ubiquitin-conjugating enzyme]-L-cysteine + [acceptor protein]-L-lysine = [E2 ubiquitin-conjugating enzyme]-L-cysteine + N(6)-ubiquitinyl-[acceptor protein]-L-lysine.</text>
        <dbReference type="EC" id="2.3.2.27"/>
    </reaction>
</comment>
<keyword evidence="5" id="KW-0812">Transmembrane</keyword>
<evidence type="ECO:0000256" key="10">
    <source>
        <dbReference type="ARBA" id="ARBA00022989"/>
    </source>
</evidence>
<comment type="subcellular location">
    <subcellularLocation>
        <location evidence="2">Membrane</location>
        <topology evidence="2">Multi-pass membrane protein</topology>
    </subcellularLocation>
</comment>
<proteinExistence type="predicted"/>
<dbReference type="EMBL" id="JAUIZM010000012">
    <property type="protein sequence ID" value="KAK1353809.1"/>
    <property type="molecule type" value="Genomic_DNA"/>
</dbReference>
<keyword evidence="15" id="KW-1185">Reference proteome</keyword>
<accession>A0AAD8LZA8</accession>
<keyword evidence="6" id="KW-0479">Metal-binding</keyword>
<evidence type="ECO:0000256" key="5">
    <source>
        <dbReference type="ARBA" id="ARBA00022692"/>
    </source>
</evidence>
<evidence type="ECO:0000256" key="8">
    <source>
        <dbReference type="ARBA" id="ARBA00022786"/>
    </source>
</evidence>
<dbReference type="SUPFAM" id="SSF57850">
    <property type="entry name" value="RING/U-box"/>
    <property type="match status" value="1"/>
</dbReference>
<dbReference type="GO" id="GO:0008270">
    <property type="term" value="F:zinc ion binding"/>
    <property type="evidence" value="ECO:0007669"/>
    <property type="project" value="UniProtKB-KW"/>
</dbReference>
<dbReference type="GO" id="GO:0016567">
    <property type="term" value="P:protein ubiquitination"/>
    <property type="evidence" value="ECO:0007669"/>
    <property type="project" value="TreeGrafter"/>
</dbReference>
<dbReference type="PROSITE" id="PS50089">
    <property type="entry name" value="ZF_RING_2"/>
    <property type="match status" value="1"/>
</dbReference>
<keyword evidence="7 12" id="KW-0863">Zinc-finger</keyword>
<keyword evidence="8" id="KW-0833">Ubl conjugation pathway</keyword>
<evidence type="ECO:0000313" key="15">
    <source>
        <dbReference type="Proteomes" id="UP001237642"/>
    </source>
</evidence>
<evidence type="ECO:0000256" key="1">
    <source>
        <dbReference type="ARBA" id="ARBA00000900"/>
    </source>
</evidence>
<protein>
    <recommendedName>
        <fullName evidence="3">RING-type E3 ubiquitin transferase</fullName>
        <ecNumber evidence="3">2.3.2.27</ecNumber>
    </recommendedName>
</protein>
<dbReference type="GO" id="GO:0061630">
    <property type="term" value="F:ubiquitin protein ligase activity"/>
    <property type="evidence" value="ECO:0007669"/>
    <property type="project" value="UniProtKB-EC"/>
</dbReference>
<reference evidence="14" key="1">
    <citation type="submission" date="2023-02" db="EMBL/GenBank/DDBJ databases">
        <title>Genome of toxic invasive species Heracleum sosnowskyi carries increased number of genes despite the absence of recent whole-genome duplications.</title>
        <authorList>
            <person name="Schelkunov M."/>
            <person name="Shtratnikova V."/>
            <person name="Makarenko M."/>
            <person name="Klepikova A."/>
            <person name="Omelchenko D."/>
            <person name="Novikova G."/>
            <person name="Obukhova E."/>
            <person name="Bogdanov V."/>
            <person name="Penin A."/>
            <person name="Logacheva M."/>
        </authorList>
    </citation>
    <scope>NUCLEOTIDE SEQUENCE</scope>
    <source>
        <strain evidence="14">Hsosn_3</strain>
        <tissue evidence="14">Leaf</tissue>
    </source>
</reference>